<feature type="transmembrane region" description="Helical" evidence="6">
    <location>
        <begin position="118"/>
        <end position="143"/>
    </location>
</feature>
<protein>
    <submittedName>
        <fullName evidence="7">Threonine/homoserine/homoserine lactone efflux protein</fullName>
    </submittedName>
</protein>
<name>A0A1I1EBN4_9GAMM</name>
<dbReference type="AlphaFoldDB" id="A0A1I1EBN4"/>
<reference evidence="7 8" key="1">
    <citation type="submission" date="2016-10" db="EMBL/GenBank/DDBJ databases">
        <authorList>
            <person name="de Groot N.N."/>
        </authorList>
    </citation>
    <scope>NUCLEOTIDE SEQUENCE [LARGE SCALE GENOMIC DNA]</scope>
    <source>
        <strain evidence="7 8">DSM 18438</strain>
    </source>
</reference>
<dbReference type="EMBL" id="FOLH01000001">
    <property type="protein sequence ID" value="SFB84544.1"/>
    <property type="molecule type" value="Genomic_DNA"/>
</dbReference>
<comment type="subcellular location">
    <subcellularLocation>
        <location evidence="1">Cell membrane</location>
        <topology evidence="1">Multi-pass membrane protein</topology>
    </subcellularLocation>
</comment>
<accession>A0A1I1EBN4</accession>
<keyword evidence="2" id="KW-1003">Cell membrane</keyword>
<dbReference type="RefSeq" id="WP_091958635.1">
    <property type="nucleotide sequence ID" value="NZ_FOLH01000001.1"/>
</dbReference>
<feature type="transmembrane region" description="Helical" evidence="6">
    <location>
        <begin position="52"/>
        <end position="73"/>
    </location>
</feature>
<dbReference type="GO" id="GO:0005886">
    <property type="term" value="C:plasma membrane"/>
    <property type="evidence" value="ECO:0007669"/>
    <property type="project" value="UniProtKB-SubCell"/>
</dbReference>
<feature type="transmembrane region" description="Helical" evidence="6">
    <location>
        <begin position="12"/>
        <end position="31"/>
    </location>
</feature>
<dbReference type="PANTHER" id="PTHR30086">
    <property type="entry name" value="ARGININE EXPORTER PROTEIN ARGO"/>
    <property type="match status" value="1"/>
</dbReference>
<evidence type="ECO:0000256" key="4">
    <source>
        <dbReference type="ARBA" id="ARBA00022989"/>
    </source>
</evidence>
<feature type="transmembrane region" description="Helical" evidence="6">
    <location>
        <begin position="79"/>
        <end position="97"/>
    </location>
</feature>
<dbReference type="STRING" id="1122252.SAMN05660443_0499"/>
<keyword evidence="8" id="KW-1185">Reference proteome</keyword>
<evidence type="ECO:0000313" key="8">
    <source>
        <dbReference type="Proteomes" id="UP000199058"/>
    </source>
</evidence>
<dbReference type="Proteomes" id="UP000199058">
    <property type="component" value="Unassembled WGS sequence"/>
</dbReference>
<feature type="transmembrane region" description="Helical" evidence="6">
    <location>
        <begin position="190"/>
        <end position="207"/>
    </location>
</feature>
<evidence type="ECO:0000256" key="6">
    <source>
        <dbReference type="SAM" id="Phobius"/>
    </source>
</evidence>
<dbReference type="Pfam" id="PF01810">
    <property type="entry name" value="LysE"/>
    <property type="match status" value="1"/>
</dbReference>
<evidence type="ECO:0000256" key="3">
    <source>
        <dbReference type="ARBA" id="ARBA00022692"/>
    </source>
</evidence>
<sequence>METGWNLNPESLLLLGAALAYMVSMTLTPGPNNIMLTASGANYGFRRTLPHIFGIAVGCLLLFVALALGLGSAFMHYPILQTVLKVLGSAYLLWLAWKIATAPPPVIRTDNQGQPLTLVQAAAFQFANPKAWIVGIALMAGFLPDQGNLLLNALLLAGLSTLVGLPCVCIWAGFGVAIGRILKSENHWRWFNRGMGGITAACVLVILQ</sequence>
<dbReference type="GO" id="GO:0015171">
    <property type="term" value="F:amino acid transmembrane transporter activity"/>
    <property type="evidence" value="ECO:0007669"/>
    <property type="project" value="TreeGrafter"/>
</dbReference>
<keyword evidence="5 6" id="KW-0472">Membrane</keyword>
<dbReference type="OrthoDB" id="9812084at2"/>
<evidence type="ECO:0000313" key="7">
    <source>
        <dbReference type="EMBL" id="SFB84544.1"/>
    </source>
</evidence>
<dbReference type="InterPro" id="IPR001123">
    <property type="entry name" value="LeuE-type"/>
</dbReference>
<gene>
    <name evidence="7" type="ORF">SAMN05660443_0499</name>
</gene>
<keyword evidence="3 6" id="KW-0812">Transmembrane</keyword>
<evidence type="ECO:0000256" key="2">
    <source>
        <dbReference type="ARBA" id="ARBA00022475"/>
    </source>
</evidence>
<evidence type="ECO:0000256" key="1">
    <source>
        <dbReference type="ARBA" id="ARBA00004651"/>
    </source>
</evidence>
<dbReference type="PANTHER" id="PTHR30086:SF20">
    <property type="entry name" value="ARGININE EXPORTER PROTEIN ARGO-RELATED"/>
    <property type="match status" value="1"/>
</dbReference>
<organism evidence="7 8">
    <name type="scientific">Marinospirillum celere</name>
    <dbReference type="NCBI Taxonomy" id="1122252"/>
    <lineage>
        <taxon>Bacteria</taxon>
        <taxon>Pseudomonadati</taxon>
        <taxon>Pseudomonadota</taxon>
        <taxon>Gammaproteobacteria</taxon>
        <taxon>Oceanospirillales</taxon>
        <taxon>Oceanospirillaceae</taxon>
        <taxon>Marinospirillum</taxon>
    </lineage>
</organism>
<feature type="transmembrane region" description="Helical" evidence="6">
    <location>
        <begin position="149"/>
        <end position="178"/>
    </location>
</feature>
<proteinExistence type="predicted"/>
<keyword evidence="4 6" id="KW-1133">Transmembrane helix</keyword>
<dbReference type="GO" id="GO:0033228">
    <property type="term" value="P:cysteine export across plasma membrane"/>
    <property type="evidence" value="ECO:0007669"/>
    <property type="project" value="TreeGrafter"/>
</dbReference>
<evidence type="ECO:0000256" key="5">
    <source>
        <dbReference type="ARBA" id="ARBA00023136"/>
    </source>
</evidence>